<dbReference type="PANTHER" id="PTHR24305:SF29">
    <property type="entry name" value="BENZOATE-PARA-HYDROXYLASE"/>
    <property type="match status" value="1"/>
</dbReference>
<evidence type="ECO:0000256" key="4">
    <source>
        <dbReference type="ARBA" id="ARBA00022617"/>
    </source>
</evidence>
<dbReference type="PRINTS" id="PR00385">
    <property type="entry name" value="P450"/>
</dbReference>
<dbReference type="InterPro" id="IPR017972">
    <property type="entry name" value="Cyt_P450_CS"/>
</dbReference>
<dbReference type="InterPro" id="IPR001128">
    <property type="entry name" value="Cyt_P450"/>
</dbReference>
<dbReference type="Pfam" id="PF00067">
    <property type="entry name" value="p450"/>
    <property type="match status" value="2"/>
</dbReference>
<feature type="binding site" description="axial binding residue" evidence="9">
    <location>
        <position position="519"/>
    </location>
    <ligand>
        <name>heme</name>
        <dbReference type="ChEBI" id="CHEBI:30413"/>
    </ligand>
    <ligandPart>
        <name>Fe</name>
        <dbReference type="ChEBI" id="CHEBI:18248"/>
    </ligandPart>
</feature>
<evidence type="ECO:0000256" key="5">
    <source>
        <dbReference type="ARBA" id="ARBA00022723"/>
    </source>
</evidence>
<dbReference type="PRINTS" id="PR00463">
    <property type="entry name" value="EP450I"/>
</dbReference>
<dbReference type="CDD" id="cd11061">
    <property type="entry name" value="CYP67-like"/>
    <property type="match status" value="1"/>
</dbReference>
<keyword evidence="6 10" id="KW-0560">Oxidoreductase</keyword>
<dbReference type="SUPFAM" id="SSF48264">
    <property type="entry name" value="Cytochrome P450"/>
    <property type="match status" value="1"/>
</dbReference>
<protein>
    <recommendedName>
        <fullName evidence="14">Benzoate 4-monooxygenase</fullName>
    </recommendedName>
</protein>
<evidence type="ECO:0000256" key="2">
    <source>
        <dbReference type="ARBA" id="ARBA00005179"/>
    </source>
</evidence>
<keyword evidence="11" id="KW-0472">Membrane</keyword>
<keyword evidence="11" id="KW-0812">Transmembrane</keyword>
<dbReference type="InterPro" id="IPR002401">
    <property type="entry name" value="Cyt_P450_E_grp-I"/>
</dbReference>
<evidence type="ECO:0000256" key="8">
    <source>
        <dbReference type="ARBA" id="ARBA00023033"/>
    </source>
</evidence>
<evidence type="ECO:0000256" key="3">
    <source>
        <dbReference type="ARBA" id="ARBA00010617"/>
    </source>
</evidence>
<gene>
    <name evidence="12" type="ORF">RDB_LOCUS11566</name>
</gene>
<evidence type="ECO:0000313" key="12">
    <source>
        <dbReference type="EMBL" id="CAE6351768.1"/>
    </source>
</evidence>
<keyword evidence="5 9" id="KW-0479">Metal-binding</keyword>
<reference evidence="12" key="1">
    <citation type="submission" date="2021-01" db="EMBL/GenBank/DDBJ databases">
        <authorList>
            <person name="Kaushik A."/>
        </authorList>
    </citation>
    <scope>NUCLEOTIDE SEQUENCE</scope>
    <source>
        <strain evidence="12">AG1-1C</strain>
    </source>
</reference>
<evidence type="ECO:0000256" key="11">
    <source>
        <dbReference type="SAM" id="Phobius"/>
    </source>
</evidence>
<proteinExistence type="inferred from homology"/>
<keyword evidence="8 10" id="KW-0503">Monooxygenase</keyword>
<dbReference type="Proteomes" id="UP000663846">
    <property type="component" value="Unassembled WGS sequence"/>
</dbReference>
<name>A0A8H2W9Q4_9AGAM</name>
<dbReference type="GO" id="GO:0005506">
    <property type="term" value="F:iron ion binding"/>
    <property type="evidence" value="ECO:0007669"/>
    <property type="project" value="InterPro"/>
</dbReference>
<dbReference type="Gene3D" id="1.10.630.10">
    <property type="entry name" value="Cytochrome P450"/>
    <property type="match status" value="1"/>
</dbReference>
<dbReference type="GO" id="GO:0004497">
    <property type="term" value="F:monooxygenase activity"/>
    <property type="evidence" value="ECO:0007669"/>
    <property type="project" value="UniProtKB-KW"/>
</dbReference>
<keyword evidence="11" id="KW-1133">Transmembrane helix</keyword>
<evidence type="ECO:0000313" key="13">
    <source>
        <dbReference type="Proteomes" id="UP000663846"/>
    </source>
</evidence>
<evidence type="ECO:0000256" key="1">
    <source>
        <dbReference type="ARBA" id="ARBA00001971"/>
    </source>
</evidence>
<accession>A0A8H2W9Q4</accession>
<evidence type="ECO:0000256" key="9">
    <source>
        <dbReference type="PIRSR" id="PIRSR602401-1"/>
    </source>
</evidence>
<comment type="similarity">
    <text evidence="3 10">Belongs to the cytochrome P450 family.</text>
</comment>
<dbReference type="AlphaFoldDB" id="A0A8H2W9Q4"/>
<dbReference type="GO" id="GO:0020037">
    <property type="term" value="F:heme binding"/>
    <property type="evidence" value="ECO:0007669"/>
    <property type="project" value="InterPro"/>
</dbReference>
<evidence type="ECO:0000256" key="7">
    <source>
        <dbReference type="ARBA" id="ARBA00023004"/>
    </source>
</evidence>
<dbReference type="PROSITE" id="PS00086">
    <property type="entry name" value="CYTOCHROME_P450"/>
    <property type="match status" value="1"/>
</dbReference>
<evidence type="ECO:0000256" key="6">
    <source>
        <dbReference type="ARBA" id="ARBA00023002"/>
    </source>
</evidence>
<evidence type="ECO:0008006" key="14">
    <source>
        <dbReference type="Google" id="ProtNLM"/>
    </source>
</evidence>
<organism evidence="12 13">
    <name type="scientific">Rhizoctonia solani</name>
    <dbReference type="NCBI Taxonomy" id="456999"/>
    <lineage>
        <taxon>Eukaryota</taxon>
        <taxon>Fungi</taxon>
        <taxon>Dikarya</taxon>
        <taxon>Basidiomycota</taxon>
        <taxon>Agaricomycotina</taxon>
        <taxon>Agaricomycetes</taxon>
        <taxon>Cantharellales</taxon>
        <taxon>Ceratobasidiaceae</taxon>
        <taxon>Rhizoctonia</taxon>
    </lineage>
</organism>
<dbReference type="GO" id="GO:0016705">
    <property type="term" value="F:oxidoreductase activity, acting on paired donors, with incorporation or reduction of molecular oxygen"/>
    <property type="evidence" value="ECO:0007669"/>
    <property type="project" value="InterPro"/>
</dbReference>
<feature type="transmembrane region" description="Helical" evidence="11">
    <location>
        <begin position="25"/>
        <end position="44"/>
    </location>
</feature>
<keyword evidence="7 9" id="KW-0408">Iron</keyword>
<comment type="caution">
    <text evidence="12">The sequence shown here is derived from an EMBL/GenBank/DDBJ whole genome shotgun (WGS) entry which is preliminary data.</text>
</comment>
<dbReference type="EMBL" id="CAJMWS010000057">
    <property type="protein sequence ID" value="CAE6351768.1"/>
    <property type="molecule type" value="Genomic_DNA"/>
</dbReference>
<keyword evidence="4 9" id="KW-0349">Heme</keyword>
<comment type="cofactor">
    <cofactor evidence="1 9">
        <name>heme</name>
        <dbReference type="ChEBI" id="CHEBI:30413"/>
    </cofactor>
</comment>
<dbReference type="PANTHER" id="PTHR24305">
    <property type="entry name" value="CYTOCHROME P450"/>
    <property type="match status" value="1"/>
</dbReference>
<comment type="pathway">
    <text evidence="2">Secondary metabolite biosynthesis.</text>
</comment>
<sequence>MPGLLGTSIIGAADSMSLSPLPASFYLLAGVIAFVGWYLVPFLYDPFKLRRSTIPGPKLAGFSNLWLAYVSAKGHRSTSIHELHQRYGKLVRIAPDHVSIADSKAVEILYAHGSNGSLKSDFYDAFVSINDALFSTRNRAAHARKRKLVSAAFSLQNVLHFEPHVRRHIRLFFAQWDLRVAKAVQGTIEGARGGWSFFNVPSHFNYLAFDIIGDLAFGKPFGMIPSQSDVVPMIDHTPENLALGDKAKLCYVPAISVLNGRGNYSASVGVLPPWVREWVRVMPWFAKGNEDVQSLAGMASAAVDRRLRFGVPEEEPLDEEEEIVNGGKRTDLLEKLMQGKDEHGEPMGRDELTAEALTQMIAGSDTTSNSSCAITFHLAANPDVQRKLQAELDTVMPNIQTAHPPTDIKDPTSPPLPPAASVAKWADIKALPYLQAVINEGMRLHSTFGLGPPRIVPKGGLDICGERFEERTILSVPSYSLHHNRELWGDDYESFKPERWFGREPGKEYNPFSFGPRACVGRNLATLEMTIIIASIFHRYEFVLDYPGQKAGIVEGLLRKPMHCVLGMRRRPESLAE</sequence>
<dbReference type="InterPro" id="IPR036396">
    <property type="entry name" value="Cyt_P450_sf"/>
</dbReference>
<evidence type="ECO:0000256" key="10">
    <source>
        <dbReference type="RuleBase" id="RU000461"/>
    </source>
</evidence>
<dbReference type="InterPro" id="IPR050121">
    <property type="entry name" value="Cytochrome_P450_monoxygenase"/>
</dbReference>